<evidence type="ECO:0000313" key="6">
    <source>
        <dbReference type="EMBL" id="TET83473.1"/>
    </source>
</evidence>
<dbReference type="GO" id="GO:0051603">
    <property type="term" value="P:proteolysis involved in protein catabolic process"/>
    <property type="evidence" value="ECO:0007669"/>
    <property type="project" value="TreeGrafter"/>
</dbReference>
<evidence type="ECO:0000256" key="2">
    <source>
        <dbReference type="ARBA" id="ARBA00022741"/>
    </source>
</evidence>
<dbReference type="Pfam" id="PF07724">
    <property type="entry name" value="AAA_2"/>
    <property type="match status" value="1"/>
</dbReference>
<evidence type="ECO:0000256" key="1">
    <source>
        <dbReference type="ARBA" id="ARBA00009771"/>
    </source>
</evidence>
<gene>
    <name evidence="6" type="primary">hslU</name>
    <name evidence="6" type="ORF">E3J38_00405</name>
</gene>
<keyword evidence="6" id="KW-0645">Protease</keyword>
<dbReference type="Pfam" id="PF00004">
    <property type="entry name" value="AAA"/>
    <property type="match status" value="1"/>
</dbReference>
<dbReference type="FunFam" id="3.40.50.300:FF:000220">
    <property type="entry name" value="ATP-dependent protease ATPase subunit HslU"/>
    <property type="match status" value="1"/>
</dbReference>
<dbReference type="InterPro" id="IPR027417">
    <property type="entry name" value="P-loop_NTPase"/>
</dbReference>
<reference evidence="6 7" key="1">
    <citation type="submission" date="2019-03" db="EMBL/GenBank/DDBJ databases">
        <title>Metabolic potential of uncultured bacteria and archaea associated with petroleum seepage in deep-sea sediments.</title>
        <authorList>
            <person name="Dong X."/>
            <person name="Hubert C."/>
        </authorList>
    </citation>
    <scope>NUCLEOTIDE SEQUENCE [LARGE SCALE GENOMIC DNA]</scope>
    <source>
        <strain evidence="6">E29_bin36</strain>
    </source>
</reference>
<keyword evidence="2" id="KW-0547">Nucleotide-binding</keyword>
<dbReference type="SUPFAM" id="SSF52540">
    <property type="entry name" value="P-loop containing nucleoside triphosphate hydrolases"/>
    <property type="match status" value="1"/>
</dbReference>
<dbReference type="Proteomes" id="UP000315534">
    <property type="component" value="Unassembled WGS sequence"/>
</dbReference>
<dbReference type="Gene3D" id="3.40.50.300">
    <property type="entry name" value="P-loop containing nucleotide triphosphate hydrolases"/>
    <property type="match status" value="2"/>
</dbReference>
<dbReference type="GO" id="GO:0005524">
    <property type="term" value="F:ATP binding"/>
    <property type="evidence" value="ECO:0007669"/>
    <property type="project" value="UniProtKB-KW"/>
</dbReference>
<proteinExistence type="inferred from homology"/>
<accession>A0A523XVY9</accession>
<evidence type="ECO:0000256" key="4">
    <source>
        <dbReference type="ARBA" id="ARBA00023186"/>
    </source>
</evidence>
<dbReference type="SMART" id="SM00382">
    <property type="entry name" value="AAA"/>
    <property type="match status" value="1"/>
</dbReference>
<dbReference type="InterPro" id="IPR004491">
    <property type="entry name" value="HslU"/>
</dbReference>
<dbReference type="PANTHER" id="PTHR48102">
    <property type="entry name" value="ATP-DEPENDENT CLP PROTEASE ATP-BINDING SUBUNIT CLPX-LIKE, MITOCHONDRIAL-RELATED"/>
    <property type="match status" value="1"/>
</dbReference>
<evidence type="ECO:0000259" key="5">
    <source>
        <dbReference type="SMART" id="SM00382"/>
    </source>
</evidence>
<dbReference type="NCBIfam" id="NF003544">
    <property type="entry name" value="PRK05201.1"/>
    <property type="match status" value="1"/>
</dbReference>
<comment type="caution">
    <text evidence="6">The sequence shown here is derived from an EMBL/GenBank/DDBJ whole genome shotgun (WGS) entry which is preliminary data.</text>
</comment>
<keyword evidence="3" id="KW-0067">ATP-binding</keyword>
<dbReference type="PANTHER" id="PTHR48102:SF3">
    <property type="entry name" value="ATP-DEPENDENT PROTEASE ATPASE SUBUNIT HSLU"/>
    <property type="match status" value="1"/>
</dbReference>
<sequence>MDIIEIQKPHSVEPFKPHPSALTPHQIVKELDRYIIGQDKAKKAVAIALRNRWRRQRVSGALREEIMPNNIIMIGPTGVGKTEIARRLARLAQAPFVKVEASKFTEVGYVGRDVESMIRDLVGIAVNMIKHEMMALVEEKASSLAEERVLDILLPMGPSTVQGGEDSHFGTRERLKKLLREGKFKDRMVELSVQKQYVPFLEVLTSGGMEELDSGLQDMLAGMLPKKMKTRKVTVDEALKILSQEEGQKLIDMDEVVSEAKLRVENSGIVFLDEIDKIAGEKGQISGPDVSRGGVQRDLLPIVEGGNVMTKNGMVKTDHILFIAAGAFHAT</sequence>
<feature type="domain" description="AAA+ ATPase" evidence="5">
    <location>
        <begin position="67"/>
        <end position="327"/>
    </location>
</feature>
<evidence type="ECO:0000256" key="3">
    <source>
        <dbReference type="ARBA" id="ARBA00022840"/>
    </source>
</evidence>
<dbReference type="InterPro" id="IPR003593">
    <property type="entry name" value="AAA+_ATPase"/>
</dbReference>
<dbReference type="InterPro" id="IPR050052">
    <property type="entry name" value="ATP-dep_Clp_protease_ClpX"/>
</dbReference>
<dbReference type="EMBL" id="SOIP01000021">
    <property type="protein sequence ID" value="TET83473.1"/>
    <property type="molecule type" value="Genomic_DNA"/>
</dbReference>
<dbReference type="GO" id="GO:0009376">
    <property type="term" value="C:HslUV protease complex"/>
    <property type="evidence" value="ECO:0007669"/>
    <property type="project" value="InterPro"/>
</dbReference>
<keyword evidence="4" id="KW-0143">Chaperone</keyword>
<evidence type="ECO:0000313" key="7">
    <source>
        <dbReference type="Proteomes" id="UP000315534"/>
    </source>
</evidence>
<dbReference type="NCBIfam" id="TIGR00390">
    <property type="entry name" value="hslU"/>
    <property type="match status" value="1"/>
</dbReference>
<name>A0A523XVY9_UNCT6</name>
<keyword evidence="6" id="KW-0378">Hydrolase</keyword>
<comment type="similarity">
    <text evidence="1">Belongs to the ClpX chaperone family. HslU subfamily.</text>
</comment>
<feature type="non-terminal residue" evidence="6">
    <location>
        <position position="331"/>
    </location>
</feature>
<dbReference type="GO" id="GO:0016887">
    <property type="term" value="F:ATP hydrolysis activity"/>
    <property type="evidence" value="ECO:0007669"/>
    <property type="project" value="InterPro"/>
</dbReference>
<dbReference type="AlphaFoldDB" id="A0A523XVY9"/>
<protein>
    <submittedName>
        <fullName evidence="6">ATP-dependent protease ATPase subunit HslU</fullName>
    </submittedName>
</protein>
<organism evidence="6 7">
    <name type="scientific">candidate division TA06 bacterium</name>
    <dbReference type="NCBI Taxonomy" id="2250710"/>
    <lineage>
        <taxon>Bacteria</taxon>
        <taxon>Bacteria division TA06</taxon>
    </lineage>
</organism>
<dbReference type="GO" id="GO:0008233">
    <property type="term" value="F:peptidase activity"/>
    <property type="evidence" value="ECO:0007669"/>
    <property type="project" value="UniProtKB-KW"/>
</dbReference>
<dbReference type="InterPro" id="IPR003959">
    <property type="entry name" value="ATPase_AAA_core"/>
</dbReference>